<name>A0ABN6RWG2_9BACT</name>
<organism evidence="1 2">
    <name type="scientific">Pseudodesulfovibrio portus</name>
    <dbReference type="NCBI Taxonomy" id="231439"/>
    <lineage>
        <taxon>Bacteria</taxon>
        <taxon>Pseudomonadati</taxon>
        <taxon>Thermodesulfobacteriota</taxon>
        <taxon>Desulfovibrionia</taxon>
        <taxon>Desulfovibrionales</taxon>
        <taxon>Desulfovibrionaceae</taxon>
    </lineage>
</organism>
<reference evidence="1" key="1">
    <citation type="submission" date="2022-08" db="EMBL/GenBank/DDBJ databases">
        <title>Genome Sequence of the sulphate-reducing bacterium, Pseudodesulfovibrio portus JCM14722.</title>
        <authorList>
            <person name="Kondo R."/>
            <person name="Kataoka T."/>
        </authorList>
    </citation>
    <scope>NUCLEOTIDE SEQUENCE</scope>
    <source>
        <strain evidence="1">JCM 14722</strain>
    </source>
</reference>
<gene>
    <name evidence="1" type="ORF">JCM14722_18100</name>
</gene>
<accession>A0ABN6RWG2</accession>
<evidence type="ECO:0008006" key="3">
    <source>
        <dbReference type="Google" id="ProtNLM"/>
    </source>
</evidence>
<sequence>MTFPTEGTMRTVIKFFVVLMFAGLLAACTTTGSKSTSADTGQSESAQYQEPNYYLDFDDIMLPKEIDYVNDGSYRLDNAKFKASIMKFKGRVEILELVQFFINNMAKDNWTLISNNKASDSHILNFEKFNKSCVIQVDDNFATATTTIFAVEVKETETKPKQ</sequence>
<protein>
    <recommendedName>
        <fullName evidence="3">Lipoprotein</fullName>
    </recommendedName>
</protein>
<dbReference type="Proteomes" id="UP001061361">
    <property type="component" value="Chromosome"/>
</dbReference>
<keyword evidence="2" id="KW-1185">Reference proteome</keyword>
<proteinExistence type="predicted"/>
<evidence type="ECO:0000313" key="1">
    <source>
        <dbReference type="EMBL" id="BDQ34268.1"/>
    </source>
</evidence>
<evidence type="ECO:0000313" key="2">
    <source>
        <dbReference type="Proteomes" id="UP001061361"/>
    </source>
</evidence>
<dbReference type="EMBL" id="AP026708">
    <property type="protein sequence ID" value="BDQ34268.1"/>
    <property type="molecule type" value="Genomic_DNA"/>
</dbReference>